<feature type="compositionally biased region" description="Low complexity" evidence="1">
    <location>
        <begin position="168"/>
        <end position="179"/>
    </location>
</feature>
<name>A0A0X3VG29_9ACTN</name>
<evidence type="ECO:0000256" key="1">
    <source>
        <dbReference type="SAM" id="MobiDB-lite"/>
    </source>
</evidence>
<feature type="region of interest" description="Disordered" evidence="1">
    <location>
        <begin position="157"/>
        <end position="206"/>
    </location>
</feature>
<feature type="compositionally biased region" description="Polar residues" evidence="1">
    <location>
        <begin position="180"/>
        <end position="190"/>
    </location>
</feature>
<gene>
    <name evidence="2" type="ORF">ADL12_06785</name>
</gene>
<evidence type="ECO:0000313" key="3">
    <source>
        <dbReference type="Proteomes" id="UP000053923"/>
    </source>
</evidence>
<accession>A0A0X3VG29</accession>
<dbReference type="Proteomes" id="UP000053923">
    <property type="component" value="Unassembled WGS sequence"/>
</dbReference>
<reference evidence="3" key="1">
    <citation type="submission" date="2015-10" db="EMBL/GenBank/DDBJ databases">
        <authorList>
            <person name="Ju K.-S."/>
            <person name="Doroghazi J.R."/>
            <person name="Metcalf W.W."/>
        </authorList>
    </citation>
    <scope>NUCLEOTIDE SEQUENCE [LARGE SCALE GENOMIC DNA]</scope>
    <source>
        <strain evidence="3">NRRL 3151</strain>
    </source>
</reference>
<organism evidence="2 3">
    <name type="scientific">Streptomyces regalis</name>
    <dbReference type="NCBI Taxonomy" id="68262"/>
    <lineage>
        <taxon>Bacteria</taxon>
        <taxon>Bacillati</taxon>
        <taxon>Actinomycetota</taxon>
        <taxon>Actinomycetes</taxon>
        <taxon>Kitasatosporales</taxon>
        <taxon>Streptomycetaceae</taxon>
        <taxon>Streptomyces</taxon>
    </lineage>
</organism>
<proteinExistence type="predicted"/>
<evidence type="ECO:0000313" key="2">
    <source>
        <dbReference type="EMBL" id="KUL43771.1"/>
    </source>
</evidence>
<keyword evidence="3" id="KW-1185">Reference proteome</keyword>
<protein>
    <submittedName>
        <fullName evidence="2">Uncharacterized protein</fullName>
    </submittedName>
</protein>
<comment type="caution">
    <text evidence="2">The sequence shown here is derived from an EMBL/GenBank/DDBJ whole genome shotgun (WGS) entry which is preliminary data.</text>
</comment>
<sequence>MSVGDQAAGEFEERFVYVGSSFPADPQASEAVQPGEGPLYHPAVGAQAGAVSCSAAGDGGDDAAGSDLVAVDVVVVAAVGEERVGFAARSSDPASDRWDRVEQGQELGDVVAVAASQQDGERGAVSVGDEVVFRTCPAPVDRRGARVAPPFSALTWEESTTQRDQSSREAAFSSASRTSWSRCQTPASFQSRRRRQQVMPEPKPISFGRYSHWIPVCNT</sequence>
<dbReference type="AlphaFoldDB" id="A0A0X3VG29"/>
<dbReference type="EMBL" id="LLZG01000030">
    <property type="protein sequence ID" value="KUL43771.1"/>
    <property type="molecule type" value="Genomic_DNA"/>
</dbReference>